<keyword evidence="4 7" id="KW-1133">Transmembrane helix</keyword>
<feature type="transmembrane region" description="Helical" evidence="7">
    <location>
        <begin position="334"/>
        <end position="357"/>
    </location>
</feature>
<name>A0AAD5PXL4_9CRUS</name>
<dbReference type="GO" id="GO:0051606">
    <property type="term" value="P:detection of stimulus"/>
    <property type="evidence" value="ECO:0007669"/>
    <property type="project" value="UniProtKB-ARBA"/>
</dbReference>
<evidence type="ECO:0000256" key="6">
    <source>
        <dbReference type="ARBA" id="ARBA00023170"/>
    </source>
</evidence>
<dbReference type="PANTHER" id="PTHR21421">
    <property type="entry name" value="GUSTATORY RECEPTOR"/>
    <property type="match status" value="1"/>
</dbReference>
<dbReference type="AlphaFoldDB" id="A0AAD5PXL4"/>
<evidence type="ECO:0000256" key="3">
    <source>
        <dbReference type="ARBA" id="ARBA00022692"/>
    </source>
</evidence>
<evidence type="ECO:0000256" key="4">
    <source>
        <dbReference type="ARBA" id="ARBA00022989"/>
    </source>
</evidence>
<reference evidence="8 9" key="1">
    <citation type="submission" date="2022-05" db="EMBL/GenBank/DDBJ databases">
        <title>A multi-omics perspective on studying reproductive biology in Daphnia sinensis.</title>
        <authorList>
            <person name="Jia J."/>
        </authorList>
    </citation>
    <scope>NUCLEOTIDE SEQUENCE [LARGE SCALE GENOMIC DNA]</scope>
    <source>
        <strain evidence="8 9">WSL</strain>
    </source>
</reference>
<evidence type="ECO:0000313" key="9">
    <source>
        <dbReference type="Proteomes" id="UP000820818"/>
    </source>
</evidence>
<feature type="transmembrane region" description="Helical" evidence="7">
    <location>
        <begin position="87"/>
        <end position="110"/>
    </location>
</feature>
<dbReference type="PANTHER" id="PTHR21421:SF29">
    <property type="entry name" value="GUSTATORY RECEPTOR 5A FOR TREHALOSE-RELATED"/>
    <property type="match status" value="1"/>
</dbReference>
<gene>
    <name evidence="8" type="ORF">GHT06_010605</name>
</gene>
<dbReference type="Proteomes" id="UP000820818">
    <property type="component" value="Linkage Group LG2"/>
</dbReference>
<dbReference type="Pfam" id="PF08395">
    <property type="entry name" value="7tm_7"/>
    <property type="match status" value="1"/>
</dbReference>
<keyword evidence="6" id="KW-0675">Receptor</keyword>
<evidence type="ECO:0000313" key="8">
    <source>
        <dbReference type="EMBL" id="KAI9563147.1"/>
    </source>
</evidence>
<feature type="transmembrane region" description="Helical" evidence="7">
    <location>
        <begin position="116"/>
        <end position="137"/>
    </location>
</feature>
<evidence type="ECO:0008006" key="10">
    <source>
        <dbReference type="Google" id="ProtNLM"/>
    </source>
</evidence>
<comment type="subcellular location">
    <subcellularLocation>
        <location evidence="1">Cell membrane</location>
        <topology evidence="1">Multi-pass membrane protein</topology>
    </subcellularLocation>
</comment>
<feature type="transmembrane region" description="Helical" evidence="7">
    <location>
        <begin position="449"/>
        <end position="465"/>
    </location>
</feature>
<dbReference type="EMBL" id="WJBH02000002">
    <property type="protein sequence ID" value="KAI9563147.1"/>
    <property type="molecule type" value="Genomic_DNA"/>
</dbReference>
<protein>
    <recommendedName>
        <fullName evidence="10">Gustatory receptor</fullName>
    </recommendedName>
</protein>
<accession>A0AAD5PXL4</accession>
<evidence type="ECO:0000256" key="5">
    <source>
        <dbReference type="ARBA" id="ARBA00023136"/>
    </source>
</evidence>
<feature type="transmembrane region" description="Helical" evidence="7">
    <location>
        <begin position="369"/>
        <end position="393"/>
    </location>
</feature>
<keyword evidence="2" id="KW-1003">Cell membrane</keyword>
<keyword evidence="9" id="KW-1185">Reference proteome</keyword>
<evidence type="ECO:0000256" key="7">
    <source>
        <dbReference type="SAM" id="Phobius"/>
    </source>
</evidence>
<dbReference type="InterPro" id="IPR013604">
    <property type="entry name" value="7TM_chemorcpt"/>
</dbReference>
<keyword evidence="3 7" id="KW-0812">Transmembrane</keyword>
<sequence length="468" mass="53845">MNGEDASYKEMLAPLKLAPFYIFFNHRQMLSELRQQGIREAKKTTANITLDETLRPLWKLTYYCGILLDWCRPISENDPRFWKATRYLSIVMSSFLLLAVFTFELAQLFIGIERSLNVHLIILNIVWCIPVMVGVVIQEQFLRHRREFLGFFKGWRRVEMEITKLNPDCIMCKSRRMHVVMYAIHGGLAIAGLISIGIDIFNRPDEPYLISHYKSVRDLVPLLLICFVHLAAICLTLILLTLSDLVTSFTYYHAGLAVDCLERDARIVFARCFNTEDRLFITSLDDNNQPENVCKDLPKSCSSAEIRVSLQLIWARFDNVDQLINQANSLFGKFLVCSQGVSLFMITALLYSVFYYLGDALRLRSTGLILPYVMNFLSLGFRFISSMLISAQLHRSVGKFRMSLNYLLSQHWNQMSKQDRDLLRSFLSRLYTDSLVACPLGLYNITPSILLSIIGLVVSYVIVLLQSK</sequence>
<evidence type="ECO:0000256" key="2">
    <source>
        <dbReference type="ARBA" id="ARBA00022475"/>
    </source>
</evidence>
<feature type="transmembrane region" description="Helical" evidence="7">
    <location>
        <begin position="221"/>
        <end position="242"/>
    </location>
</feature>
<dbReference type="GO" id="GO:0038023">
    <property type="term" value="F:signaling receptor activity"/>
    <property type="evidence" value="ECO:0007669"/>
    <property type="project" value="UniProtKB-ARBA"/>
</dbReference>
<organism evidence="8 9">
    <name type="scientific">Daphnia sinensis</name>
    <dbReference type="NCBI Taxonomy" id="1820382"/>
    <lineage>
        <taxon>Eukaryota</taxon>
        <taxon>Metazoa</taxon>
        <taxon>Ecdysozoa</taxon>
        <taxon>Arthropoda</taxon>
        <taxon>Crustacea</taxon>
        <taxon>Branchiopoda</taxon>
        <taxon>Diplostraca</taxon>
        <taxon>Cladocera</taxon>
        <taxon>Anomopoda</taxon>
        <taxon>Daphniidae</taxon>
        <taxon>Daphnia</taxon>
        <taxon>Daphnia similis group</taxon>
    </lineage>
</organism>
<keyword evidence="5 7" id="KW-0472">Membrane</keyword>
<evidence type="ECO:0000256" key="1">
    <source>
        <dbReference type="ARBA" id="ARBA00004651"/>
    </source>
</evidence>
<proteinExistence type="predicted"/>
<comment type="caution">
    <text evidence="8">The sequence shown here is derived from an EMBL/GenBank/DDBJ whole genome shotgun (WGS) entry which is preliminary data.</text>
</comment>
<dbReference type="GO" id="GO:0050909">
    <property type="term" value="P:sensory perception of taste"/>
    <property type="evidence" value="ECO:0007669"/>
    <property type="project" value="InterPro"/>
</dbReference>
<feature type="transmembrane region" description="Helical" evidence="7">
    <location>
        <begin position="179"/>
        <end position="201"/>
    </location>
</feature>
<dbReference type="GO" id="GO:0005886">
    <property type="term" value="C:plasma membrane"/>
    <property type="evidence" value="ECO:0007669"/>
    <property type="project" value="UniProtKB-SubCell"/>
</dbReference>